<evidence type="ECO:0000256" key="2">
    <source>
        <dbReference type="ARBA" id="ARBA00010242"/>
    </source>
</evidence>
<evidence type="ECO:0000256" key="3">
    <source>
        <dbReference type="ARBA" id="ARBA00023110"/>
    </source>
</evidence>
<evidence type="ECO:0000256" key="1">
    <source>
        <dbReference type="ARBA" id="ARBA00000971"/>
    </source>
</evidence>
<dbReference type="Gene3D" id="3.10.50.40">
    <property type="match status" value="1"/>
</dbReference>
<feature type="compositionally biased region" description="Basic and acidic residues" evidence="7">
    <location>
        <begin position="14"/>
        <end position="26"/>
    </location>
</feature>
<dbReference type="SUPFAM" id="SSF54534">
    <property type="entry name" value="FKBP-like"/>
    <property type="match status" value="1"/>
</dbReference>
<dbReference type="InterPro" id="IPR043323">
    <property type="entry name" value="PIN4"/>
</dbReference>
<dbReference type="InterPro" id="IPR046357">
    <property type="entry name" value="PPIase_dom_sf"/>
</dbReference>
<dbReference type="GO" id="GO:0006364">
    <property type="term" value="P:rRNA processing"/>
    <property type="evidence" value="ECO:0007669"/>
    <property type="project" value="InterPro"/>
</dbReference>
<evidence type="ECO:0000256" key="5">
    <source>
        <dbReference type="PROSITE-ProRule" id="PRU00278"/>
    </source>
</evidence>
<evidence type="ECO:0000313" key="10">
    <source>
        <dbReference type="Proteomes" id="UP000716291"/>
    </source>
</evidence>
<gene>
    <name evidence="9" type="ORF">G6F64_000785</name>
</gene>
<feature type="compositionally biased region" description="Low complexity" evidence="7">
    <location>
        <begin position="1"/>
        <end position="10"/>
    </location>
</feature>
<protein>
    <recommendedName>
        <fullName evidence="6">Peptidyl-prolyl cis-trans isomerase</fullName>
        <ecNumber evidence="6">5.2.1.8</ecNumber>
    </recommendedName>
</protein>
<dbReference type="OrthoDB" id="1911748at2759"/>
<evidence type="ECO:0000313" key="9">
    <source>
        <dbReference type="EMBL" id="KAG1315285.1"/>
    </source>
</evidence>
<dbReference type="Pfam" id="PF00639">
    <property type="entry name" value="Rotamase"/>
    <property type="match status" value="1"/>
</dbReference>
<name>A0A9P6XJW9_RHIOR</name>
<keyword evidence="3 5" id="KW-0697">Rotamase</keyword>
<evidence type="ECO:0000256" key="4">
    <source>
        <dbReference type="ARBA" id="ARBA00023235"/>
    </source>
</evidence>
<feature type="region of interest" description="Disordered" evidence="7">
    <location>
        <begin position="1"/>
        <end position="30"/>
    </location>
</feature>
<dbReference type="EC" id="5.2.1.8" evidence="6"/>
<comment type="similarity">
    <text evidence="2">Belongs to the PpiC/parvulin rotamase family. PIN4 subfamily.</text>
</comment>
<dbReference type="PROSITE" id="PS50198">
    <property type="entry name" value="PPIC_PPIASE_2"/>
    <property type="match status" value="1"/>
</dbReference>
<dbReference type="PANTHER" id="PTHR45995">
    <property type="match status" value="1"/>
</dbReference>
<keyword evidence="10" id="KW-1185">Reference proteome</keyword>
<sequence>MAKGKQAAGNKGKGSSEKESKNDGKLKSAQSVKAMEALAKIKEENMRFDKVAELYSEDKAKAGGALGWMNRGSMVGVFQDAAFALQPSSCDKPILTDPPVKTKFGYHIIMVEDRK</sequence>
<keyword evidence="4 5" id="KW-0413">Isomerase</keyword>
<feature type="domain" description="PpiC" evidence="8">
    <location>
        <begin position="21"/>
        <end position="113"/>
    </location>
</feature>
<dbReference type="GO" id="GO:0003677">
    <property type="term" value="F:DNA binding"/>
    <property type="evidence" value="ECO:0007669"/>
    <property type="project" value="InterPro"/>
</dbReference>
<reference evidence="9" key="1">
    <citation type="journal article" date="2020" name="Microb. Genom.">
        <title>Genetic diversity of clinical and environmental Mucorales isolates obtained from an investigation of mucormycosis cases among solid organ transplant recipients.</title>
        <authorList>
            <person name="Nguyen M.H."/>
            <person name="Kaul D."/>
            <person name="Muto C."/>
            <person name="Cheng S.J."/>
            <person name="Richter R.A."/>
            <person name="Bruno V.M."/>
            <person name="Liu G."/>
            <person name="Beyhan S."/>
            <person name="Sundermann A.J."/>
            <person name="Mounaud S."/>
            <person name="Pasculle A.W."/>
            <person name="Nierman W.C."/>
            <person name="Driscoll E."/>
            <person name="Cumbie R."/>
            <person name="Clancy C.J."/>
            <person name="Dupont C.L."/>
        </authorList>
    </citation>
    <scope>NUCLEOTIDE SEQUENCE</scope>
    <source>
        <strain evidence="9">GL11</strain>
    </source>
</reference>
<dbReference type="Proteomes" id="UP000716291">
    <property type="component" value="Unassembled WGS sequence"/>
</dbReference>
<comment type="catalytic activity">
    <reaction evidence="1 6">
        <text>[protein]-peptidylproline (omega=180) = [protein]-peptidylproline (omega=0)</text>
        <dbReference type="Rhea" id="RHEA:16237"/>
        <dbReference type="Rhea" id="RHEA-COMP:10747"/>
        <dbReference type="Rhea" id="RHEA-COMP:10748"/>
        <dbReference type="ChEBI" id="CHEBI:83833"/>
        <dbReference type="ChEBI" id="CHEBI:83834"/>
        <dbReference type="EC" id="5.2.1.8"/>
    </reaction>
</comment>
<dbReference type="InterPro" id="IPR000297">
    <property type="entry name" value="PPIase_PpiC"/>
</dbReference>
<evidence type="ECO:0000256" key="7">
    <source>
        <dbReference type="SAM" id="MobiDB-lite"/>
    </source>
</evidence>
<dbReference type="GO" id="GO:0003755">
    <property type="term" value="F:peptidyl-prolyl cis-trans isomerase activity"/>
    <property type="evidence" value="ECO:0007669"/>
    <property type="project" value="UniProtKB-UniRule"/>
</dbReference>
<accession>A0A9P6XJW9</accession>
<evidence type="ECO:0000256" key="6">
    <source>
        <dbReference type="RuleBase" id="RU363014"/>
    </source>
</evidence>
<proteinExistence type="inferred from homology"/>
<comment type="caution">
    <text evidence="9">The sequence shown here is derived from an EMBL/GenBank/DDBJ whole genome shotgun (WGS) entry which is preliminary data.</text>
</comment>
<dbReference type="EMBL" id="JAANQT010000053">
    <property type="protein sequence ID" value="KAG1315285.1"/>
    <property type="molecule type" value="Genomic_DNA"/>
</dbReference>
<evidence type="ECO:0000259" key="8">
    <source>
        <dbReference type="PROSITE" id="PS50198"/>
    </source>
</evidence>
<organism evidence="9 10">
    <name type="scientific">Rhizopus oryzae</name>
    <name type="common">Mucormycosis agent</name>
    <name type="synonym">Rhizopus arrhizus var. delemar</name>
    <dbReference type="NCBI Taxonomy" id="64495"/>
    <lineage>
        <taxon>Eukaryota</taxon>
        <taxon>Fungi</taxon>
        <taxon>Fungi incertae sedis</taxon>
        <taxon>Mucoromycota</taxon>
        <taxon>Mucoromycotina</taxon>
        <taxon>Mucoromycetes</taxon>
        <taxon>Mucorales</taxon>
        <taxon>Mucorineae</taxon>
        <taxon>Rhizopodaceae</taxon>
        <taxon>Rhizopus</taxon>
    </lineage>
</organism>
<dbReference type="AlphaFoldDB" id="A0A9P6XJW9"/>